<dbReference type="PANTHER" id="PTHR30575:SF0">
    <property type="entry name" value="XAA-ARG DIPEPTIDASE"/>
    <property type="match status" value="1"/>
</dbReference>
<dbReference type="NCBIfam" id="TIGR01891">
    <property type="entry name" value="amidohydrolases"/>
    <property type="match status" value="1"/>
</dbReference>
<gene>
    <name evidence="2" type="ORF">BW732_04900</name>
</gene>
<accession>A0A1Q2D5V2</accession>
<dbReference type="RefSeq" id="WP_077275727.1">
    <property type="nucleotide sequence ID" value="NZ_CP019609.1"/>
</dbReference>
<evidence type="ECO:0000313" key="3">
    <source>
        <dbReference type="Proteomes" id="UP000188246"/>
    </source>
</evidence>
<proteinExistence type="predicted"/>
<dbReference type="PANTHER" id="PTHR30575">
    <property type="entry name" value="PEPTIDASE M20"/>
    <property type="match status" value="1"/>
</dbReference>
<evidence type="ECO:0000256" key="1">
    <source>
        <dbReference type="SAM" id="MobiDB-lite"/>
    </source>
</evidence>
<dbReference type="FunFam" id="3.30.70.360:FF:000004">
    <property type="entry name" value="Peptidase M20 domain-containing protein 2"/>
    <property type="match status" value="1"/>
</dbReference>
<dbReference type="InterPro" id="IPR017439">
    <property type="entry name" value="Amidohydrolase"/>
</dbReference>
<dbReference type="GO" id="GO:0071713">
    <property type="term" value="F:para-aminobenzoyl-glutamate hydrolase activity"/>
    <property type="evidence" value="ECO:0007669"/>
    <property type="project" value="TreeGrafter"/>
</dbReference>
<dbReference type="PIRSF" id="PIRSF037227">
    <property type="entry name" value="Aminobenzoyl-glu_utiliz_pB"/>
    <property type="match status" value="1"/>
</dbReference>
<dbReference type="Gene3D" id="3.30.70.360">
    <property type="match status" value="1"/>
</dbReference>
<dbReference type="OrthoDB" id="9781032at2"/>
<feature type="compositionally biased region" description="Polar residues" evidence="1">
    <location>
        <begin position="87"/>
        <end position="106"/>
    </location>
</feature>
<dbReference type="Pfam" id="PF07687">
    <property type="entry name" value="M20_dimer"/>
    <property type="match status" value="1"/>
</dbReference>
<sequence length="481" mass="52814">MIHKKIHHYVEKKETMYHELSDHIWDLAETKFHEQESAQAIIAILIDEGFTVETHIGGIETAFVATYGTTGPQIGFLGEYDALPDLSQKSGSTQQEMNPESDSTSGHGCGHNLLGTASLAAAIATRDYAIEHNIDVVVKYFGCPAEEGGSGKTFMVRAHAFDGLDMALCWHPGTDNAIIGAPTLANIQAAFEFKGKSSHAANSPEMGRSALDAMELMNVGANYLREHVTPEARFHYAILDGGGLSPSVVQSHAKVLYLIRAPKVYQVKEIYDRICKIAEGASLMTETEVVVHFDKACSNYMPNKVYSEIMSKCMMEIGAPKFDQEDWDYAQKVYDNLTEDEKKFRMVPPIGPVEKKLIVENAGKPLADFVYPYNPMMANLIVPGSSDVGDVSWVVPTAQCLIATEVQHTSMHSWQWVANGKSGIAKKGMLQAAKVLAATAVTVLEHPSYIEEAKAELKAITDQTPYQNPIPEEVKPNSLDF</sequence>
<dbReference type="InterPro" id="IPR036264">
    <property type="entry name" value="Bact_exopeptidase_dim_dom"/>
</dbReference>
<reference evidence="2 3" key="1">
    <citation type="journal article" date="2010" name="Int. J. Syst. Evol. Microbiol.">
        <title>Vagococcus penaei sp. nov., isolated from spoilage microbiota of cooked shrimp (Penaeus vannamei).</title>
        <authorList>
            <person name="Jaffres E."/>
            <person name="Prevost H."/>
            <person name="Rossero A."/>
            <person name="Joffraud J.J."/>
            <person name="Dousset X."/>
        </authorList>
    </citation>
    <scope>NUCLEOTIDE SEQUENCE [LARGE SCALE GENOMIC DNA]</scope>
    <source>
        <strain evidence="2 3">CD276</strain>
    </source>
</reference>
<dbReference type="InterPro" id="IPR011650">
    <property type="entry name" value="Peptidase_M20_dimer"/>
</dbReference>
<dbReference type="AlphaFoldDB" id="A0A1Q2D5V2"/>
<dbReference type="Gene3D" id="3.40.630.10">
    <property type="entry name" value="Zn peptidases"/>
    <property type="match status" value="2"/>
</dbReference>
<dbReference type="STRING" id="633807.BW732_04900"/>
<dbReference type="GO" id="GO:0005737">
    <property type="term" value="C:cytoplasm"/>
    <property type="evidence" value="ECO:0007669"/>
    <property type="project" value="TreeGrafter"/>
</dbReference>
<dbReference type="EMBL" id="CP019609">
    <property type="protein sequence ID" value="AQP53637.1"/>
    <property type="molecule type" value="Genomic_DNA"/>
</dbReference>
<evidence type="ECO:0000313" key="2">
    <source>
        <dbReference type="EMBL" id="AQP53637.1"/>
    </source>
</evidence>
<feature type="region of interest" description="Disordered" evidence="1">
    <location>
        <begin position="87"/>
        <end position="108"/>
    </location>
</feature>
<organism evidence="2 3">
    <name type="scientific">Vagococcus penaei</name>
    <dbReference type="NCBI Taxonomy" id="633807"/>
    <lineage>
        <taxon>Bacteria</taxon>
        <taxon>Bacillati</taxon>
        <taxon>Bacillota</taxon>
        <taxon>Bacilli</taxon>
        <taxon>Lactobacillales</taxon>
        <taxon>Enterococcaceae</taxon>
        <taxon>Vagococcus</taxon>
    </lineage>
</organism>
<dbReference type="SUPFAM" id="SSF53187">
    <property type="entry name" value="Zn-dependent exopeptidases"/>
    <property type="match status" value="1"/>
</dbReference>
<dbReference type="SUPFAM" id="SSF55031">
    <property type="entry name" value="Bacterial exopeptidase dimerisation domain"/>
    <property type="match status" value="1"/>
</dbReference>
<name>A0A1Q2D5V2_9ENTE</name>
<keyword evidence="3" id="KW-1185">Reference proteome</keyword>
<protein>
    <submittedName>
        <fullName evidence="2">Uncharacterized protein</fullName>
    </submittedName>
</protein>
<dbReference type="GO" id="GO:0016805">
    <property type="term" value="F:dipeptidase activity"/>
    <property type="evidence" value="ECO:0007669"/>
    <property type="project" value="TreeGrafter"/>
</dbReference>
<dbReference type="InterPro" id="IPR017145">
    <property type="entry name" value="Aminobenzoyl-glu_utiliz_pB"/>
</dbReference>
<dbReference type="InterPro" id="IPR052030">
    <property type="entry name" value="Peptidase_M20/M20A_hydrolases"/>
</dbReference>
<dbReference type="KEGG" id="vpi:BW732_04900"/>
<dbReference type="GO" id="GO:0046657">
    <property type="term" value="P:folic acid catabolic process"/>
    <property type="evidence" value="ECO:0007669"/>
    <property type="project" value="TreeGrafter"/>
</dbReference>
<dbReference type="Proteomes" id="UP000188246">
    <property type="component" value="Chromosome"/>
</dbReference>